<dbReference type="RefSeq" id="XP_056501030.1">
    <property type="nucleotide sequence ID" value="XM_056644216.1"/>
</dbReference>
<dbReference type="Gene3D" id="3.40.640.10">
    <property type="entry name" value="Type I PLP-dependent aspartate aminotransferase-like (Major domain)"/>
    <property type="match status" value="1"/>
</dbReference>
<accession>A0A9W9TNY9</accession>
<evidence type="ECO:0000256" key="1">
    <source>
        <dbReference type="ARBA" id="ARBA00007441"/>
    </source>
</evidence>
<protein>
    <recommendedName>
        <fullName evidence="3">Aminotransferase class I/classII large domain-containing protein</fullName>
    </recommendedName>
</protein>
<dbReference type="PANTHER" id="PTHR43795">
    <property type="entry name" value="BIFUNCTIONAL ASPARTATE AMINOTRANSFERASE AND GLUTAMATE/ASPARTATE-PREPHENATE AMINOTRANSFERASE-RELATED"/>
    <property type="match status" value="1"/>
</dbReference>
<dbReference type="GO" id="GO:0006520">
    <property type="term" value="P:amino acid metabolic process"/>
    <property type="evidence" value="ECO:0007669"/>
    <property type="project" value="TreeGrafter"/>
</dbReference>
<dbReference type="GeneID" id="81383383"/>
<dbReference type="GO" id="GO:0030170">
    <property type="term" value="F:pyridoxal phosphate binding"/>
    <property type="evidence" value="ECO:0007669"/>
    <property type="project" value="InterPro"/>
</dbReference>
<proteinExistence type="inferred from homology"/>
<dbReference type="GO" id="GO:0008483">
    <property type="term" value="F:transaminase activity"/>
    <property type="evidence" value="ECO:0007669"/>
    <property type="project" value="TreeGrafter"/>
</dbReference>
<dbReference type="Pfam" id="PF00155">
    <property type="entry name" value="Aminotran_1_2"/>
    <property type="match status" value="1"/>
</dbReference>
<dbReference type="AlphaFoldDB" id="A0A9W9TNY9"/>
<dbReference type="InterPro" id="IPR050478">
    <property type="entry name" value="Ethylene_sulfur-biosynth"/>
</dbReference>
<evidence type="ECO:0000256" key="2">
    <source>
        <dbReference type="ARBA" id="ARBA00022898"/>
    </source>
</evidence>
<dbReference type="Gene3D" id="3.90.1150.10">
    <property type="entry name" value="Aspartate Aminotransferase, domain 1"/>
    <property type="match status" value="1"/>
</dbReference>
<name>A0A9W9TNY9_PENCI</name>
<dbReference type="OrthoDB" id="7042322at2759"/>
<gene>
    <name evidence="4" type="ORF">N7469_005296</name>
</gene>
<feature type="domain" description="Aminotransferase class I/classII large" evidence="3">
    <location>
        <begin position="81"/>
        <end position="431"/>
    </location>
</feature>
<evidence type="ECO:0000313" key="4">
    <source>
        <dbReference type="EMBL" id="KAJ5233530.1"/>
    </source>
</evidence>
<dbReference type="CDD" id="cd00609">
    <property type="entry name" value="AAT_like"/>
    <property type="match status" value="1"/>
</dbReference>
<organism evidence="4 5">
    <name type="scientific">Penicillium citrinum</name>
    <dbReference type="NCBI Taxonomy" id="5077"/>
    <lineage>
        <taxon>Eukaryota</taxon>
        <taxon>Fungi</taxon>
        <taxon>Dikarya</taxon>
        <taxon>Ascomycota</taxon>
        <taxon>Pezizomycotina</taxon>
        <taxon>Eurotiomycetes</taxon>
        <taxon>Eurotiomycetidae</taxon>
        <taxon>Eurotiales</taxon>
        <taxon>Aspergillaceae</taxon>
        <taxon>Penicillium</taxon>
    </lineage>
</organism>
<dbReference type="SUPFAM" id="SSF53383">
    <property type="entry name" value="PLP-dependent transferases"/>
    <property type="match status" value="1"/>
</dbReference>
<dbReference type="EMBL" id="JAPQKT010000004">
    <property type="protein sequence ID" value="KAJ5233530.1"/>
    <property type="molecule type" value="Genomic_DNA"/>
</dbReference>
<dbReference type="PROSITE" id="PS00105">
    <property type="entry name" value="AA_TRANSFER_CLASS_1"/>
    <property type="match status" value="1"/>
</dbReference>
<dbReference type="InterPro" id="IPR004839">
    <property type="entry name" value="Aminotransferase_I/II_large"/>
</dbReference>
<evidence type="ECO:0000259" key="3">
    <source>
        <dbReference type="Pfam" id="PF00155"/>
    </source>
</evidence>
<dbReference type="InterPro" id="IPR015424">
    <property type="entry name" value="PyrdxlP-dep_Trfase"/>
</dbReference>
<dbReference type="InterPro" id="IPR015422">
    <property type="entry name" value="PyrdxlP-dep_Trfase_small"/>
</dbReference>
<evidence type="ECO:0000313" key="5">
    <source>
        <dbReference type="Proteomes" id="UP001147733"/>
    </source>
</evidence>
<reference evidence="4" key="1">
    <citation type="submission" date="2022-11" db="EMBL/GenBank/DDBJ databases">
        <authorList>
            <person name="Petersen C."/>
        </authorList>
    </citation>
    <scope>NUCLEOTIDE SEQUENCE</scope>
    <source>
        <strain evidence="4">IBT 23319</strain>
    </source>
</reference>
<dbReference type="InterPro" id="IPR004838">
    <property type="entry name" value="NHTrfase_class1_PyrdxlP-BS"/>
</dbReference>
<dbReference type="Proteomes" id="UP001147733">
    <property type="component" value="Unassembled WGS sequence"/>
</dbReference>
<reference evidence="4" key="2">
    <citation type="journal article" date="2023" name="IMA Fungus">
        <title>Comparative genomic study of the Penicillium genus elucidates a diverse pangenome and 15 lateral gene transfer events.</title>
        <authorList>
            <person name="Petersen C."/>
            <person name="Sorensen T."/>
            <person name="Nielsen M.R."/>
            <person name="Sondergaard T.E."/>
            <person name="Sorensen J.L."/>
            <person name="Fitzpatrick D.A."/>
            <person name="Frisvad J.C."/>
            <person name="Nielsen K.L."/>
        </authorList>
    </citation>
    <scope>NUCLEOTIDE SEQUENCE</scope>
    <source>
        <strain evidence="4">IBT 23319</strain>
    </source>
</reference>
<keyword evidence="5" id="KW-1185">Reference proteome</keyword>
<dbReference type="InterPro" id="IPR015421">
    <property type="entry name" value="PyrdxlP-dep_Trfase_major"/>
</dbReference>
<dbReference type="PANTHER" id="PTHR43795:SF63">
    <property type="entry name" value="PUTATIVE (AFU_ORTHOLOGUE AFUA_4G00630)-RELATED"/>
    <property type="match status" value="1"/>
</dbReference>
<keyword evidence="2" id="KW-0663">Pyridoxal phosphate</keyword>
<comment type="caution">
    <text evidence="4">The sequence shown here is derived from an EMBL/GenBank/DDBJ whole genome shotgun (WGS) entry which is preliminary data.</text>
</comment>
<comment type="similarity">
    <text evidence="1">Belongs to the class-I pyridoxal-phosphate-dependent aminotransferase family.</text>
</comment>
<dbReference type="PRINTS" id="PR00753">
    <property type="entry name" value="ACCSYNTHASE"/>
</dbReference>
<sequence>MEVPRNNTLVSQRAKSAADATSQNPMWDIFSNVWCPATNPTGYVNVGVAENVLMHEELLENINQKLELPAKYLTYNDGGGGSLRLRRAMCQFLGKTLKPFIPLSPEQLIVTNGVSSAIEHVSWAFADPGEGMLLGRPYYGTFIPDISTRPGTEVVSVNFDDVDPLSIEAVAKYENALLDFQQKSGKRVRALMLCHPHNPLGRCYPRETIIELMRFCQKYQINLISDEIYALSTWENTVDKSGPPTIPFESALSINLDRIIDPQLVHVLWGLSKDFGANGIRLGVIISQANKDVQAALTGVSLYTYPSGISDHLVALLLEDSQFTESYIAENQRRISSAYAYTVGYLRSHGIDHAPGCNAAFFLWVNLGKRYRELHPDVEESEEVGERVMQLLLQHKVFLASGTLFGAEKDGWFRIVFTQHREILDEALKRINEALM</sequence>